<reference evidence="7" key="1">
    <citation type="submission" date="2020-05" db="UniProtKB">
        <authorList>
            <consortium name="EnsemblMetazoa"/>
        </authorList>
    </citation>
    <scope>IDENTIFICATION</scope>
    <source>
        <strain evidence="7">USDA</strain>
    </source>
</reference>
<dbReference type="SUPFAM" id="SSF51735">
    <property type="entry name" value="NAD(P)-binding Rossmann-fold domains"/>
    <property type="match status" value="1"/>
</dbReference>
<keyword evidence="4" id="KW-0521">NADP</keyword>
<protein>
    <recommendedName>
        <fullName evidence="4">Fatty acyl-CoA reductase</fullName>
        <ecNumber evidence="4">1.2.1.84</ecNumber>
    </recommendedName>
</protein>
<evidence type="ECO:0000256" key="4">
    <source>
        <dbReference type="RuleBase" id="RU363097"/>
    </source>
</evidence>
<dbReference type="VEuPathDB" id="VectorBase:SCAU007924"/>
<dbReference type="STRING" id="35570.A0A1I8PGQ9"/>
<dbReference type="PANTHER" id="PTHR11011">
    <property type="entry name" value="MALE STERILITY PROTEIN 2-RELATED"/>
    <property type="match status" value="1"/>
</dbReference>
<dbReference type="CDD" id="cd05236">
    <property type="entry name" value="FAR-N_SDR_e"/>
    <property type="match status" value="1"/>
</dbReference>
<dbReference type="AlphaFoldDB" id="A0A1I8PGQ9"/>
<feature type="domain" description="Thioester reductase (TE)" evidence="6">
    <location>
        <begin position="4"/>
        <end position="270"/>
    </location>
</feature>
<dbReference type="GO" id="GO:0080019">
    <property type="term" value="F:alcohol-forming very long-chain fatty acyl-CoA reductase activity"/>
    <property type="evidence" value="ECO:0007669"/>
    <property type="project" value="InterPro"/>
</dbReference>
<accession>A0A1I8PGQ9</accession>
<comment type="similarity">
    <text evidence="1 4">Belongs to the fatty acyl-CoA reductase family.</text>
</comment>
<organism evidence="7 8">
    <name type="scientific">Stomoxys calcitrans</name>
    <name type="common">Stable fly</name>
    <name type="synonym">Conops calcitrans</name>
    <dbReference type="NCBI Taxonomy" id="35570"/>
    <lineage>
        <taxon>Eukaryota</taxon>
        <taxon>Metazoa</taxon>
        <taxon>Ecdysozoa</taxon>
        <taxon>Arthropoda</taxon>
        <taxon>Hexapoda</taxon>
        <taxon>Insecta</taxon>
        <taxon>Pterygota</taxon>
        <taxon>Neoptera</taxon>
        <taxon>Endopterygota</taxon>
        <taxon>Diptera</taxon>
        <taxon>Brachycera</taxon>
        <taxon>Muscomorpha</taxon>
        <taxon>Muscoidea</taxon>
        <taxon>Muscidae</taxon>
        <taxon>Stomoxys</taxon>
    </lineage>
</organism>
<keyword evidence="3 4" id="KW-0443">Lipid metabolism</keyword>
<dbReference type="PANTHER" id="PTHR11011:SF24">
    <property type="entry name" value="FATTY ACYL-COA REDUCTASE"/>
    <property type="match status" value="1"/>
</dbReference>
<dbReference type="InterPro" id="IPR036291">
    <property type="entry name" value="NAD(P)-bd_dom_sf"/>
</dbReference>
<dbReference type="EnsemblMetazoa" id="SCAU007924-RA">
    <property type="protein sequence ID" value="SCAU007924-PA"/>
    <property type="gene ID" value="SCAU007924"/>
</dbReference>
<dbReference type="InterPro" id="IPR026055">
    <property type="entry name" value="FAR"/>
</dbReference>
<dbReference type="Gene3D" id="3.40.50.720">
    <property type="entry name" value="NAD(P)-binding Rossmann-like Domain"/>
    <property type="match status" value="1"/>
</dbReference>
<dbReference type="GO" id="GO:0035336">
    <property type="term" value="P:long-chain fatty-acyl-CoA metabolic process"/>
    <property type="evidence" value="ECO:0007669"/>
    <property type="project" value="TreeGrafter"/>
</dbReference>
<dbReference type="Pfam" id="PF03015">
    <property type="entry name" value="Sterile"/>
    <property type="match status" value="1"/>
</dbReference>
<evidence type="ECO:0000313" key="7">
    <source>
        <dbReference type="EnsemblMetazoa" id="SCAU007924-PA"/>
    </source>
</evidence>
<dbReference type="CDD" id="cd09071">
    <property type="entry name" value="FAR_C"/>
    <property type="match status" value="1"/>
</dbReference>
<evidence type="ECO:0000256" key="1">
    <source>
        <dbReference type="ARBA" id="ARBA00005928"/>
    </source>
</evidence>
<evidence type="ECO:0000259" key="6">
    <source>
        <dbReference type="Pfam" id="PF07993"/>
    </source>
</evidence>
<dbReference type="EC" id="1.2.1.84" evidence="4"/>
<dbReference type="OrthoDB" id="429813at2759"/>
<dbReference type="GO" id="GO:0005777">
    <property type="term" value="C:peroxisome"/>
    <property type="evidence" value="ECO:0007669"/>
    <property type="project" value="TreeGrafter"/>
</dbReference>
<dbReference type="Proteomes" id="UP000095300">
    <property type="component" value="Unassembled WGS sequence"/>
</dbReference>
<comment type="function">
    <text evidence="4">Catalyzes the reduction of fatty acyl-CoA to fatty alcohols.</text>
</comment>
<keyword evidence="2 4" id="KW-0444">Lipid biosynthesis</keyword>
<proteinExistence type="inferred from homology"/>
<name>A0A1I8PGQ9_STOCA</name>
<comment type="catalytic activity">
    <reaction evidence="4">
        <text>a long-chain fatty acyl-CoA + 2 NADPH + 2 H(+) = a long-chain primary fatty alcohol + 2 NADP(+) + CoA</text>
        <dbReference type="Rhea" id="RHEA:52716"/>
        <dbReference type="ChEBI" id="CHEBI:15378"/>
        <dbReference type="ChEBI" id="CHEBI:57287"/>
        <dbReference type="ChEBI" id="CHEBI:57783"/>
        <dbReference type="ChEBI" id="CHEBI:58349"/>
        <dbReference type="ChEBI" id="CHEBI:77396"/>
        <dbReference type="ChEBI" id="CHEBI:83139"/>
        <dbReference type="EC" id="1.2.1.84"/>
    </reaction>
</comment>
<evidence type="ECO:0000313" key="8">
    <source>
        <dbReference type="Proteomes" id="UP000095300"/>
    </source>
</evidence>
<evidence type="ECO:0000256" key="2">
    <source>
        <dbReference type="ARBA" id="ARBA00022516"/>
    </source>
</evidence>
<dbReference type="KEGG" id="scac:106091136"/>
<dbReference type="Pfam" id="PF07993">
    <property type="entry name" value="NAD_binding_4"/>
    <property type="match status" value="1"/>
</dbReference>
<dbReference type="GO" id="GO:0102965">
    <property type="term" value="F:alcohol-forming long-chain fatty acyl-CoA reductase activity"/>
    <property type="evidence" value="ECO:0007669"/>
    <property type="project" value="UniProtKB-EC"/>
</dbReference>
<dbReference type="InterPro" id="IPR033640">
    <property type="entry name" value="FAR_C"/>
</dbReference>
<evidence type="ECO:0000259" key="5">
    <source>
        <dbReference type="Pfam" id="PF03015"/>
    </source>
</evidence>
<evidence type="ECO:0000256" key="3">
    <source>
        <dbReference type="ARBA" id="ARBA00023098"/>
    </source>
</evidence>
<gene>
    <name evidence="7" type="primary">106091136</name>
</gene>
<keyword evidence="8" id="KW-1185">Reference proteome</keyword>
<keyword evidence="4" id="KW-0560">Oxidoreductase</keyword>
<sequence>FEISGIVGKAVIEKLLRSCNVRKIFVLLRPKKNFTIAQRLDTIKKEKIFRRLMSEKPNEFHDKVVPIPGDVELPLLGIKPEHAQLMANVSIVIHSAATVRFDESLRDAIRLNVGGTLENLKFSETLKNLEVFMHVSTFFSNPYLEYVEAKVYESAMDWRFCLDLCRREDITDDMIDVLTRKLIVGFPNTYCFTKNLAESMVNYYGQKLPVAIFRPSIVVQAVEEPEPGFPPSLTGAMAVFVAASVGIMKAIPMPRDQFLDLSPQDITVKTLLYYIMKTGMEHATNESADVPVFNLSVYGHSPINFPEYIEMADEFWNSIPVEKGFLAPGVTVTENIFRYMFLVIFKQILPAFFLDLLLKIIGQKPVMMKIQRKIFNALKIMRPFVANNYRSSGVSYAKDMIKELNGTDFNVDVFVIMKSTYAHIGYTRDMICKCREILLKEDPSTIPRSRLIVKGKILLYRAFQLFVAYKIYCRWIYPMTKEWHLDLDWNINNNTTRNESFFVN</sequence>
<feature type="domain" description="Fatty acyl-CoA reductase C-terminal" evidence="5">
    <location>
        <begin position="347"/>
        <end position="422"/>
    </location>
</feature>
<dbReference type="InterPro" id="IPR013120">
    <property type="entry name" value="FAR_NAD-bd"/>
</dbReference>